<dbReference type="InterPro" id="IPR004211">
    <property type="entry name" value="Endonuclease_7"/>
</dbReference>
<dbReference type="STRING" id="1631356.VV01_14565"/>
<proteinExistence type="predicted"/>
<dbReference type="Proteomes" id="UP000037397">
    <property type="component" value="Unassembled WGS sequence"/>
</dbReference>
<comment type="caution">
    <text evidence="2">The sequence shown here is derived from an EMBL/GenBank/DDBJ whole genome shotgun (WGS) entry which is preliminary data.</text>
</comment>
<gene>
    <name evidence="2" type="ORF">VV01_14565</name>
</gene>
<accession>A0A0L6CPC6</accession>
<evidence type="ECO:0000256" key="1">
    <source>
        <dbReference type="SAM" id="MobiDB-lite"/>
    </source>
</evidence>
<keyword evidence="3" id="KW-1185">Reference proteome</keyword>
<evidence type="ECO:0000313" key="2">
    <source>
        <dbReference type="EMBL" id="KNX39495.1"/>
    </source>
</evidence>
<protein>
    <recommendedName>
        <fullName evidence="4">HNH endonuclease</fullName>
    </recommendedName>
</protein>
<dbReference type="InterPro" id="IPR038563">
    <property type="entry name" value="Endonuclease_7_sf"/>
</dbReference>
<feature type="region of interest" description="Disordered" evidence="1">
    <location>
        <begin position="1"/>
        <end position="32"/>
    </location>
</feature>
<evidence type="ECO:0008006" key="4">
    <source>
        <dbReference type="Google" id="ProtNLM"/>
    </source>
</evidence>
<dbReference type="InterPro" id="IPR044925">
    <property type="entry name" value="His-Me_finger_sf"/>
</dbReference>
<dbReference type="Gene3D" id="3.40.1800.10">
    <property type="entry name" value="His-Me finger endonucleases"/>
    <property type="match status" value="1"/>
</dbReference>
<dbReference type="AlphaFoldDB" id="A0A0L6CPC6"/>
<feature type="compositionally biased region" description="Basic and acidic residues" evidence="1">
    <location>
        <begin position="1"/>
        <end position="17"/>
    </location>
</feature>
<name>A0A0L6CPC6_9MICO</name>
<dbReference type="Pfam" id="PF02945">
    <property type="entry name" value="Endonuclease_7"/>
    <property type="match status" value="1"/>
</dbReference>
<sequence length="89" mass="9970">MTDRTRCPTHERQRDQARGTPAERGYGSDHRRTRAQLLPQAIGQPCHFCGEPMNEGQPLALDHTEDRSGYRGMAHLSCNAADGGRRTPR</sequence>
<evidence type="ECO:0000313" key="3">
    <source>
        <dbReference type="Proteomes" id="UP000037397"/>
    </source>
</evidence>
<organism evidence="2 3">
    <name type="scientific">Luteipulveratus halotolerans</name>
    <dbReference type="NCBI Taxonomy" id="1631356"/>
    <lineage>
        <taxon>Bacteria</taxon>
        <taxon>Bacillati</taxon>
        <taxon>Actinomycetota</taxon>
        <taxon>Actinomycetes</taxon>
        <taxon>Micrococcales</taxon>
        <taxon>Dermacoccaceae</taxon>
        <taxon>Luteipulveratus</taxon>
    </lineage>
</organism>
<dbReference type="SUPFAM" id="SSF54060">
    <property type="entry name" value="His-Me finger endonucleases"/>
    <property type="match status" value="1"/>
</dbReference>
<reference evidence="3" key="1">
    <citation type="submission" date="2015-03" db="EMBL/GenBank/DDBJ databases">
        <title>Luteipulveratus halotolerans sp. nov., a novel actinobacterium (Dermacoccaceae) from Sarawak, Malaysia.</title>
        <authorList>
            <person name="Juboi H."/>
            <person name="Basik A."/>
            <person name="Shamsul S.S."/>
            <person name="Arnold P."/>
            <person name="Schmitt E.K."/>
            <person name="Sanglier J.-J."/>
            <person name="Yeo T."/>
        </authorList>
    </citation>
    <scope>NUCLEOTIDE SEQUENCE [LARGE SCALE GENOMIC DNA]</scope>
    <source>
        <strain evidence="3">C296001</strain>
    </source>
</reference>
<dbReference type="EMBL" id="LAIR01000002">
    <property type="protein sequence ID" value="KNX39495.1"/>
    <property type="molecule type" value="Genomic_DNA"/>
</dbReference>